<dbReference type="EMBL" id="JAAAIN010005923">
    <property type="protein sequence ID" value="KAG0272537.1"/>
    <property type="molecule type" value="Genomic_DNA"/>
</dbReference>
<organism evidence="2 3">
    <name type="scientific">Linnemannia gamsii</name>
    <dbReference type="NCBI Taxonomy" id="64522"/>
    <lineage>
        <taxon>Eukaryota</taxon>
        <taxon>Fungi</taxon>
        <taxon>Fungi incertae sedis</taxon>
        <taxon>Mucoromycota</taxon>
        <taxon>Mortierellomycotina</taxon>
        <taxon>Mortierellomycetes</taxon>
        <taxon>Mortierellales</taxon>
        <taxon>Mortierellaceae</taxon>
        <taxon>Linnemannia</taxon>
    </lineage>
</organism>
<proteinExistence type="predicted"/>
<keyword evidence="1" id="KW-0472">Membrane</keyword>
<evidence type="ECO:0000256" key="1">
    <source>
        <dbReference type="SAM" id="Phobius"/>
    </source>
</evidence>
<gene>
    <name evidence="2" type="ORF">BGZ97_010960</name>
</gene>
<accession>A0A9P6UDF5</accession>
<evidence type="ECO:0000313" key="3">
    <source>
        <dbReference type="Proteomes" id="UP000823405"/>
    </source>
</evidence>
<comment type="caution">
    <text evidence="2">The sequence shown here is derived from an EMBL/GenBank/DDBJ whole genome shotgun (WGS) entry which is preliminary data.</text>
</comment>
<keyword evidence="3" id="KW-1185">Reference proteome</keyword>
<sequence length="127" mass="14284">IIAVYKETRYLQAIGGHLPGQVPFAVSLTNEGYYGIILEGQSREPLLLSNRSSTIEGAEDSGLRSRYRNHENQVIPGYRPPIELSSEEEISAAIGGIIGIMVLVVYLAKFDHWLKKIRLDMKNERRT</sequence>
<dbReference type="OrthoDB" id="2408044at2759"/>
<dbReference type="Proteomes" id="UP000823405">
    <property type="component" value="Unassembled WGS sequence"/>
</dbReference>
<keyword evidence="1" id="KW-0812">Transmembrane</keyword>
<dbReference type="AlphaFoldDB" id="A0A9P6UDF5"/>
<keyword evidence="1" id="KW-1133">Transmembrane helix</keyword>
<reference evidence="2" key="1">
    <citation type="journal article" date="2020" name="Fungal Divers.">
        <title>Resolving the Mortierellaceae phylogeny through synthesis of multi-gene phylogenetics and phylogenomics.</title>
        <authorList>
            <person name="Vandepol N."/>
            <person name="Liber J."/>
            <person name="Desiro A."/>
            <person name="Na H."/>
            <person name="Kennedy M."/>
            <person name="Barry K."/>
            <person name="Grigoriev I.V."/>
            <person name="Miller A.N."/>
            <person name="O'Donnell K."/>
            <person name="Stajich J.E."/>
            <person name="Bonito G."/>
        </authorList>
    </citation>
    <scope>NUCLEOTIDE SEQUENCE</scope>
    <source>
        <strain evidence="2">NVP60</strain>
    </source>
</reference>
<evidence type="ECO:0000313" key="2">
    <source>
        <dbReference type="EMBL" id="KAG0272537.1"/>
    </source>
</evidence>
<feature type="transmembrane region" description="Helical" evidence="1">
    <location>
        <begin position="90"/>
        <end position="108"/>
    </location>
</feature>
<protein>
    <submittedName>
        <fullName evidence="2">Uncharacterized protein</fullName>
    </submittedName>
</protein>
<name>A0A9P6UDF5_9FUNG</name>
<feature type="non-terminal residue" evidence="2">
    <location>
        <position position="1"/>
    </location>
</feature>